<dbReference type="Proteomes" id="UP000663879">
    <property type="component" value="Unassembled WGS sequence"/>
</dbReference>
<dbReference type="EMBL" id="CAJNOC010000057">
    <property type="protein sequence ID" value="CAF0710629.1"/>
    <property type="molecule type" value="Genomic_DNA"/>
</dbReference>
<organism evidence="4 5">
    <name type="scientific">Brachionus calyciflorus</name>
    <dbReference type="NCBI Taxonomy" id="104777"/>
    <lineage>
        <taxon>Eukaryota</taxon>
        <taxon>Metazoa</taxon>
        <taxon>Spiralia</taxon>
        <taxon>Gnathifera</taxon>
        <taxon>Rotifera</taxon>
        <taxon>Eurotatoria</taxon>
        <taxon>Monogononta</taxon>
        <taxon>Pseudotrocha</taxon>
        <taxon>Ploima</taxon>
        <taxon>Brachionidae</taxon>
        <taxon>Brachionus</taxon>
    </lineage>
</organism>
<accession>A0A813M607</accession>
<comment type="caution">
    <text evidence="4">The sequence shown here is derived from an EMBL/GenBank/DDBJ whole genome shotgun (WGS) entry which is preliminary data.</text>
</comment>
<dbReference type="SUPFAM" id="SSF81383">
    <property type="entry name" value="F-box domain"/>
    <property type="match status" value="1"/>
</dbReference>
<dbReference type="PROSITE" id="PS50181">
    <property type="entry name" value="FBOX"/>
    <property type="match status" value="1"/>
</dbReference>
<dbReference type="InterPro" id="IPR036047">
    <property type="entry name" value="F-box-like_dom_sf"/>
</dbReference>
<dbReference type="InterPro" id="IPR001680">
    <property type="entry name" value="WD40_rpt"/>
</dbReference>
<evidence type="ECO:0000313" key="5">
    <source>
        <dbReference type="Proteomes" id="UP000663879"/>
    </source>
</evidence>
<keyword evidence="1" id="KW-0853">WD repeat</keyword>
<proteinExistence type="predicted"/>
<dbReference type="Pfam" id="PF00646">
    <property type="entry name" value="F-box"/>
    <property type="match status" value="1"/>
</dbReference>
<evidence type="ECO:0000256" key="1">
    <source>
        <dbReference type="ARBA" id="ARBA00022574"/>
    </source>
</evidence>
<name>A0A813M607_9BILA</name>
<dbReference type="InterPro" id="IPR001810">
    <property type="entry name" value="F-box_dom"/>
</dbReference>
<dbReference type="PANTHER" id="PTHR19848">
    <property type="entry name" value="WD40 REPEAT PROTEIN"/>
    <property type="match status" value="1"/>
</dbReference>
<keyword evidence="2" id="KW-0677">Repeat</keyword>
<evidence type="ECO:0000313" key="4">
    <source>
        <dbReference type="EMBL" id="CAF0710629.1"/>
    </source>
</evidence>
<dbReference type="PANTHER" id="PTHR19848:SF8">
    <property type="entry name" value="F-BOX AND WD REPEAT DOMAIN CONTAINING 7"/>
    <property type="match status" value="1"/>
</dbReference>
<protein>
    <recommendedName>
        <fullName evidence="3">F-box domain-containing protein</fullName>
    </recommendedName>
</protein>
<dbReference type="AlphaFoldDB" id="A0A813M607"/>
<evidence type="ECO:0000259" key="3">
    <source>
        <dbReference type="PROSITE" id="PS50181"/>
    </source>
</evidence>
<dbReference type="InterPro" id="IPR015943">
    <property type="entry name" value="WD40/YVTN_repeat-like_dom_sf"/>
</dbReference>
<sequence>MLLTDLPDDILIYIIKKFLNLNDSIQISKTCTRFYTLLNSYKIWTLLLQKHPVLDLNYPNDYDEVYRLVKYQNLRNRKYVTKIFYLYNEKMFPSIQIGDETRDTFGFRSVYLTDDNNFLWLNINDIYNYTPIENPKFYKKYTNGINYYKKFKIFGPGIDIRKFRKKENVLVCSSEKSIKSFLLDSKFELKNTINEPRSKINCIELSIKRQKIIYGCTDGTLKICDLFNNENKQSQLNLNDRIIRCCLSPCENQIAVGTAGINSMDGNDPCALRIHDFDRLTEKQILRNPGRLRIGSGVLALSYIDENLIMSAGYDTFIRIFDIRSNKCVQSLEEPEDMSICSVCCSKYYGLISGNDRQSIIRYWDRRFNRVISSFTASKTNSSIYSLASTPESIFACWDKGVTLIDFR</sequence>
<dbReference type="InterPro" id="IPR036322">
    <property type="entry name" value="WD40_repeat_dom_sf"/>
</dbReference>
<dbReference type="Gene3D" id="1.20.1280.50">
    <property type="match status" value="1"/>
</dbReference>
<dbReference type="OrthoDB" id="435188at2759"/>
<dbReference type="Gene3D" id="2.130.10.10">
    <property type="entry name" value="YVTN repeat-like/Quinoprotein amine dehydrogenase"/>
    <property type="match status" value="1"/>
</dbReference>
<reference evidence="4" key="1">
    <citation type="submission" date="2021-02" db="EMBL/GenBank/DDBJ databases">
        <authorList>
            <person name="Nowell W R."/>
        </authorList>
    </citation>
    <scope>NUCLEOTIDE SEQUENCE</scope>
    <source>
        <strain evidence="4">Ploen Becks lab</strain>
    </source>
</reference>
<feature type="domain" description="F-box" evidence="3">
    <location>
        <begin position="1"/>
        <end position="47"/>
    </location>
</feature>
<evidence type="ECO:0000256" key="2">
    <source>
        <dbReference type="ARBA" id="ARBA00022737"/>
    </source>
</evidence>
<dbReference type="SMART" id="SM00320">
    <property type="entry name" value="WD40"/>
    <property type="match status" value="3"/>
</dbReference>
<gene>
    <name evidence="4" type="ORF">OXX778_LOCUS993</name>
</gene>
<keyword evidence="5" id="KW-1185">Reference proteome</keyword>
<dbReference type="SUPFAM" id="SSF50978">
    <property type="entry name" value="WD40 repeat-like"/>
    <property type="match status" value="1"/>
</dbReference>